<evidence type="ECO:0000313" key="1">
    <source>
        <dbReference type="EMBL" id="CAB4130909.1"/>
    </source>
</evidence>
<name>A0A6J5LH05_9CAUD</name>
<sequence length="65" mass="7371">MTASAVHPGDEAVLCHIVPLGDFKEHELTMACWCRPGLHEDYDDVAIHNAMDQRDKLERGEIRVQ</sequence>
<proteinExistence type="predicted"/>
<accession>A0A6J5LH05</accession>
<protein>
    <submittedName>
        <fullName evidence="1">Uncharacterized protein</fullName>
    </submittedName>
</protein>
<organism evidence="1">
    <name type="scientific">uncultured Caudovirales phage</name>
    <dbReference type="NCBI Taxonomy" id="2100421"/>
    <lineage>
        <taxon>Viruses</taxon>
        <taxon>Duplodnaviria</taxon>
        <taxon>Heunggongvirae</taxon>
        <taxon>Uroviricota</taxon>
        <taxon>Caudoviricetes</taxon>
        <taxon>Peduoviridae</taxon>
        <taxon>Maltschvirus</taxon>
        <taxon>Maltschvirus maltsch</taxon>
    </lineage>
</organism>
<gene>
    <name evidence="1" type="ORF">UFOVP126_27</name>
</gene>
<reference evidence="1" key="1">
    <citation type="submission" date="2020-04" db="EMBL/GenBank/DDBJ databases">
        <authorList>
            <person name="Chiriac C."/>
            <person name="Salcher M."/>
            <person name="Ghai R."/>
            <person name="Kavagutti S V."/>
        </authorList>
    </citation>
    <scope>NUCLEOTIDE SEQUENCE</scope>
</reference>
<dbReference type="EMBL" id="LR796241">
    <property type="protein sequence ID" value="CAB4130909.1"/>
    <property type="molecule type" value="Genomic_DNA"/>
</dbReference>